<evidence type="ECO:0000256" key="3">
    <source>
        <dbReference type="ARBA" id="ARBA00022692"/>
    </source>
</evidence>
<keyword evidence="10 12" id="KW-0539">Nucleus</keyword>
<dbReference type="GO" id="GO:0003677">
    <property type="term" value="F:DNA binding"/>
    <property type="evidence" value="ECO:0007669"/>
    <property type="project" value="UniProtKB-UniRule"/>
</dbReference>
<keyword evidence="6" id="KW-1133">Transmembrane helix</keyword>
<evidence type="ECO:0000256" key="6">
    <source>
        <dbReference type="ARBA" id="ARBA00022989"/>
    </source>
</evidence>
<evidence type="ECO:0000256" key="4">
    <source>
        <dbReference type="ARBA" id="ARBA00022741"/>
    </source>
</evidence>
<dbReference type="PROSITE" id="PS50071">
    <property type="entry name" value="HOMEOBOX_2"/>
    <property type="match status" value="1"/>
</dbReference>
<evidence type="ECO:0000256" key="7">
    <source>
        <dbReference type="ARBA" id="ARBA00023125"/>
    </source>
</evidence>
<evidence type="ECO:0000313" key="18">
    <source>
        <dbReference type="Proteomes" id="UP000045706"/>
    </source>
</evidence>
<dbReference type="InterPro" id="IPR036640">
    <property type="entry name" value="ABC1_TM_sf"/>
</dbReference>
<dbReference type="InterPro" id="IPR011527">
    <property type="entry name" value="ABC1_TM_dom"/>
</dbReference>
<dbReference type="InterPro" id="IPR001356">
    <property type="entry name" value="HD"/>
</dbReference>
<dbReference type="GO" id="GO:0016887">
    <property type="term" value="F:ATP hydrolysis activity"/>
    <property type="evidence" value="ECO:0007669"/>
    <property type="project" value="InterPro"/>
</dbReference>
<dbReference type="SUPFAM" id="SSF46689">
    <property type="entry name" value="Homeodomain-like"/>
    <property type="match status" value="1"/>
</dbReference>
<dbReference type="GO" id="GO:0005634">
    <property type="term" value="C:nucleus"/>
    <property type="evidence" value="ECO:0007669"/>
    <property type="project" value="UniProtKB-SubCell"/>
</dbReference>
<dbReference type="GO" id="GO:0140359">
    <property type="term" value="F:ABC-type transporter activity"/>
    <property type="evidence" value="ECO:0007669"/>
    <property type="project" value="InterPro"/>
</dbReference>
<dbReference type="CDD" id="cd18583">
    <property type="entry name" value="ABC_6TM_HMT1"/>
    <property type="match status" value="1"/>
</dbReference>
<evidence type="ECO:0000256" key="9">
    <source>
        <dbReference type="ARBA" id="ARBA00023155"/>
    </source>
</evidence>
<evidence type="ECO:0000256" key="2">
    <source>
        <dbReference type="ARBA" id="ARBA00022448"/>
    </source>
</evidence>
<dbReference type="GO" id="GO:0005524">
    <property type="term" value="F:ATP binding"/>
    <property type="evidence" value="ECO:0007669"/>
    <property type="project" value="UniProtKB-KW"/>
</dbReference>
<dbReference type="GO" id="GO:0006355">
    <property type="term" value="P:regulation of DNA-templated transcription"/>
    <property type="evidence" value="ECO:0007669"/>
    <property type="project" value="InterPro"/>
</dbReference>
<dbReference type="InterPro" id="IPR003439">
    <property type="entry name" value="ABC_transporter-like_ATP-bd"/>
</dbReference>
<proteinExistence type="inferred from homology"/>
<keyword evidence="4" id="KW-0547">Nucleotide-binding</keyword>
<evidence type="ECO:0000256" key="13">
    <source>
        <dbReference type="SAM" id="MobiDB-lite"/>
    </source>
</evidence>
<feature type="domain" description="ABC transporter" evidence="15">
    <location>
        <begin position="355"/>
        <end position="591"/>
    </location>
</feature>
<organism evidence="17 18">
    <name type="scientific">Verticillium longisporum</name>
    <name type="common">Verticillium dahliae var. longisporum</name>
    <dbReference type="NCBI Taxonomy" id="100787"/>
    <lineage>
        <taxon>Eukaryota</taxon>
        <taxon>Fungi</taxon>
        <taxon>Dikarya</taxon>
        <taxon>Ascomycota</taxon>
        <taxon>Pezizomycotina</taxon>
        <taxon>Sordariomycetes</taxon>
        <taxon>Hypocreomycetidae</taxon>
        <taxon>Glomerellales</taxon>
        <taxon>Plectosphaerellaceae</taxon>
        <taxon>Verticillium</taxon>
    </lineage>
</organism>
<dbReference type="GO" id="GO:0016020">
    <property type="term" value="C:membrane"/>
    <property type="evidence" value="ECO:0007669"/>
    <property type="project" value="UniProtKB-SubCell"/>
</dbReference>
<evidence type="ECO:0000256" key="8">
    <source>
        <dbReference type="ARBA" id="ARBA00023136"/>
    </source>
</evidence>
<dbReference type="PROSITE" id="PS50929">
    <property type="entry name" value="ABC_TM1F"/>
    <property type="match status" value="1"/>
</dbReference>
<dbReference type="InterPro" id="IPR008422">
    <property type="entry name" value="KN_HD"/>
</dbReference>
<evidence type="ECO:0000256" key="1">
    <source>
        <dbReference type="ARBA" id="ARBA00004141"/>
    </source>
</evidence>
<dbReference type="Gene3D" id="1.10.10.60">
    <property type="entry name" value="Homeodomain-like"/>
    <property type="match status" value="1"/>
</dbReference>
<keyword evidence="5" id="KW-0067">ATP-binding</keyword>
<evidence type="ECO:0000313" key="17">
    <source>
        <dbReference type="EMBL" id="CRK19076.1"/>
    </source>
</evidence>
<dbReference type="Gene3D" id="1.20.1560.10">
    <property type="entry name" value="ABC transporter type 1, transmembrane domain"/>
    <property type="match status" value="1"/>
</dbReference>
<feature type="DNA-binding region" description="Homeobox" evidence="12">
    <location>
        <begin position="671"/>
        <end position="733"/>
    </location>
</feature>
<name>A0A0G4LAR8_VERLO</name>
<comment type="subcellular location">
    <subcellularLocation>
        <location evidence="1">Membrane</location>
        <topology evidence="1">Multi-pass membrane protein</topology>
    </subcellularLocation>
    <subcellularLocation>
        <location evidence="12">Nucleus</location>
    </subcellularLocation>
</comment>
<dbReference type="AlphaFoldDB" id="A0A0G4LAR8"/>
<keyword evidence="3" id="KW-0812">Transmembrane</keyword>
<dbReference type="PANTHER" id="PTHR24221:SF503">
    <property type="entry name" value="MITOCHONDRIAL POTASSIUM CHANNEL ATP-BINDING SUBUNIT"/>
    <property type="match status" value="1"/>
</dbReference>
<evidence type="ECO:0000259" key="14">
    <source>
        <dbReference type="PROSITE" id="PS50071"/>
    </source>
</evidence>
<evidence type="ECO:0000256" key="10">
    <source>
        <dbReference type="ARBA" id="ARBA00023242"/>
    </source>
</evidence>
<keyword evidence="2" id="KW-0813">Transport</keyword>
<comment type="similarity">
    <text evidence="11">Belongs to the ABC transporter superfamily. ABCB family. Heavy Metal importer (TC 3.A.1.210) subfamily.</text>
</comment>
<keyword evidence="7 12" id="KW-0238">DNA-binding</keyword>
<dbReference type="Pfam" id="PF00005">
    <property type="entry name" value="ABC_tran"/>
    <property type="match status" value="1"/>
</dbReference>
<evidence type="ECO:0000256" key="11">
    <source>
        <dbReference type="ARBA" id="ARBA00024363"/>
    </source>
</evidence>
<dbReference type="Pfam" id="PF05920">
    <property type="entry name" value="Homeobox_KN"/>
    <property type="match status" value="1"/>
</dbReference>
<dbReference type="InterPro" id="IPR027417">
    <property type="entry name" value="P-loop_NTPase"/>
</dbReference>
<dbReference type="SUPFAM" id="SSF52540">
    <property type="entry name" value="P-loop containing nucleoside triphosphate hydrolases"/>
    <property type="match status" value="1"/>
</dbReference>
<dbReference type="PANTHER" id="PTHR24221">
    <property type="entry name" value="ATP-BINDING CASSETTE SUB-FAMILY B"/>
    <property type="match status" value="1"/>
</dbReference>
<reference evidence="18" key="1">
    <citation type="submission" date="2015-05" db="EMBL/GenBank/DDBJ databases">
        <authorList>
            <person name="Fogelqvist Johan"/>
        </authorList>
    </citation>
    <scope>NUCLEOTIDE SEQUENCE [LARGE SCALE GENOMIC DNA]</scope>
</reference>
<dbReference type="Gene3D" id="3.40.50.300">
    <property type="entry name" value="P-loop containing nucleotide triphosphate hydrolases"/>
    <property type="match status" value="1"/>
</dbReference>
<evidence type="ECO:0000259" key="16">
    <source>
        <dbReference type="PROSITE" id="PS50929"/>
    </source>
</evidence>
<keyword evidence="8" id="KW-0472">Membrane</keyword>
<dbReference type="EMBL" id="CVQI01009668">
    <property type="protein sequence ID" value="CRK19076.1"/>
    <property type="molecule type" value="Genomic_DNA"/>
</dbReference>
<gene>
    <name evidence="17" type="ORF">BN1723_011764</name>
</gene>
<dbReference type="SUPFAM" id="SSF90123">
    <property type="entry name" value="ABC transporter transmembrane region"/>
    <property type="match status" value="1"/>
</dbReference>
<dbReference type="PROSITE" id="PS50893">
    <property type="entry name" value="ABC_TRANSPORTER_2"/>
    <property type="match status" value="1"/>
</dbReference>
<dbReference type="InterPro" id="IPR003593">
    <property type="entry name" value="AAA+_ATPase"/>
</dbReference>
<feature type="region of interest" description="Disordered" evidence="13">
    <location>
        <begin position="736"/>
        <end position="762"/>
    </location>
</feature>
<evidence type="ECO:0000256" key="12">
    <source>
        <dbReference type="PROSITE-ProRule" id="PRU00108"/>
    </source>
</evidence>
<dbReference type="InterPro" id="IPR039421">
    <property type="entry name" value="Type_1_exporter"/>
</dbReference>
<dbReference type="FunFam" id="3.40.50.300:FF:000287">
    <property type="entry name" value="Multidrug ABC transporter ATP-binding protein"/>
    <property type="match status" value="1"/>
</dbReference>
<evidence type="ECO:0008006" key="19">
    <source>
        <dbReference type="Google" id="ProtNLM"/>
    </source>
</evidence>
<evidence type="ECO:0000259" key="15">
    <source>
        <dbReference type="PROSITE" id="PS50893"/>
    </source>
</evidence>
<dbReference type="CDD" id="cd00086">
    <property type="entry name" value="homeodomain"/>
    <property type="match status" value="1"/>
</dbReference>
<protein>
    <recommendedName>
        <fullName evidence="19">Homeobox domain-containing protein</fullName>
    </recommendedName>
</protein>
<dbReference type="Pfam" id="PF00664">
    <property type="entry name" value="ABC_membrane"/>
    <property type="match status" value="1"/>
</dbReference>
<evidence type="ECO:0000256" key="5">
    <source>
        <dbReference type="ARBA" id="ARBA00022840"/>
    </source>
</evidence>
<keyword evidence="9 12" id="KW-0371">Homeobox</keyword>
<dbReference type="SMART" id="SM00389">
    <property type="entry name" value="HOX"/>
    <property type="match status" value="1"/>
</dbReference>
<dbReference type="SMART" id="SM00382">
    <property type="entry name" value="AAA"/>
    <property type="match status" value="1"/>
</dbReference>
<sequence>MIPTLILVPVGGWRGYLKDFTIFAPYLIPRNEPRVQICILVSLVTLAGQRVLNVAIPHQLGVIADKLLDREPPYRELLIWLMLSILNEKSGLGLIQELVKVPIKQFSERRVTDAAFSHVMNLSMGFHSERDSAEVMKALEQGGALMNIMETAVNEILPTVVDLTMAIGILYWKFGIYAAVPMVFAFASFLGLEITSSRWNIEPRRQSAKADREQAKVMHQAVQGWTTVSHFNKFDYERRRFGQALDAKLKATWIWSLRNICTEGLVELLEPFTFFTLSCIVFYEVSHGRATTGDFVFLVEYWGYLIWPLKFLSQNYRWMMADLIDAERLLYLMQAKPTIIDSGGAYPIGHVEGNVAFENVRFSYDSVRDIVQGVSFSALPGQTVAIVCATGAGKSSVAKLLFRFYDVTGGRITVDGHDIRDITLDSLRNTLGVVPQSPMLFNGTIMDNLRYARLSATDEEIYSACRAAAIHESITGFPDGYGTKVSEQGMKLSGGETQRLAIARIILRDPQILVLDEATSAVDTNTESMIQSALEAFESDRKRTTFVIAHRLSTIVGADQILVMDKGLLVEKGTHEELLKTDTIIDSWQVEGLDDNFLDLAFGADWNPGLADDFLASTKPLNDNSTNCQVSLGNAHVEYSQNAARDKSQYTRGINGTSQHLIEKQHQTASIVQPAVRFSPASIKILKTWLSTHSDNPYPRVEEVEAFQRQTNLSKQQIMTWFANARRRSKNINIRKPAARDRSSSPIPFTPSPGRSTHGAVIGDQMDPFQRWTNSPPDQEPAEISAIARAVASSLGVHEQEDSLLTQGVSPRIANPLSSDVPSKTWTKGRVDRLDIDAGISSTLAETAPGSSNDTAPVRRSSGFVDDSYYRRLIRELTRFISSAISPRNPNRHVPTDLEIQNQARWILYDCDDPWNQTPADNENWLKDFKDSISMPKQ</sequence>
<accession>A0A0G4LAR8</accession>
<feature type="domain" description="ABC transmembrane type-1" evidence="16">
    <location>
        <begin position="40"/>
        <end position="316"/>
    </location>
</feature>
<dbReference type="Proteomes" id="UP000045706">
    <property type="component" value="Unassembled WGS sequence"/>
</dbReference>
<dbReference type="InterPro" id="IPR009057">
    <property type="entry name" value="Homeodomain-like_sf"/>
</dbReference>
<feature type="domain" description="Homeobox" evidence="14">
    <location>
        <begin position="669"/>
        <end position="732"/>
    </location>
</feature>